<evidence type="ECO:0000313" key="6">
    <source>
        <dbReference type="EMBL" id="KAG2219008.1"/>
    </source>
</evidence>
<organism evidence="6 7">
    <name type="scientific">Circinella minor</name>
    <dbReference type="NCBI Taxonomy" id="1195481"/>
    <lineage>
        <taxon>Eukaryota</taxon>
        <taxon>Fungi</taxon>
        <taxon>Fungi incertae sedis</taxon>
        <taxon>Mucoromycota</taxon>
        <taxon>Mucoromycotina</taxon>
        <taxon>Mucoromycetes</taxon>
        <taxon>Mucorales</taxon>
        <taxon>Lichtheimiaceae</taxon>
        <taxon>Circinella</taxon>
    </lineage>
</organism>
<dbReference type="OrthoDB" id="361102at2759"/>
<reference evidence="6 7" key="1">
    <citation type="submission" date="2020-12" db="EMBL/GenBank/DDBJ databases">
        <title>Metabolic potential, ecology and presence of endohyphal bacteria is reflected in genomic diversity of Mucoromycotina.</title>
        <authorList>
            <person name="Muszewska A."/>
            <person name="Okrasinska A."/>
            <person name="Steczkiewicz K."/>
            <person name="Drgas O."/>
            <person name="Orlowska M."/>
            <person name="Perlinska-Lenart U."/>
            <person name="Aleksandrzak-Piekarczyk T."/>
            <person name="Szatraj K."/>
            <person name="Zielenkiewicz U."/>
            <person name="Pilsyk S."/>
            <person name="Malc E."/>
            <person name="Mieczkowski P."/>
            <person name="Kruszewska J.S."/>
            <person name="Biernat P."/>
            <person name="Pawlowska J."/>
        </authorList>
    </citation>
    <scope>NUCLEOTIDE SEQUENCE [LARGE SCALE GENOMIC DNA]</scope>
    <source>
        <strain evidence="6 7">CBS 142.35</strain>
    </source>
</reference>
<comment type="caution">
    <text evidence="6">The sequence shown here is derived from an EMBL/GenBank/DDBJ whole genome shotgun (WGS) entry which is preliminary data.</text>
</comment>
<dbReference type="Pfam" id="PF02002">
    <property type="entry name" value="TFIIE_alpha"/>
    <property type="match status" value="1"/>
</dbReference>
<evidence type="ECO:0000256" key="1">
    <source>
        <dbReference type="ARBA" id="ARBA00008947"/>
    </source>
</evidence>
<feature type="region of interest" description="Disordered" evidence="4">
    <location>
        <begin position="253"/>
        <end position="300"/>
    </location>
</feature>
<sequence length="412" mass="47069">MSSMEIPKALVARVARAFYDPKYIVILDELNNSTPNNTGVREEDLVMALKMTPRDIHRICGKLREDRLLKMATRMEARKQDQRPVPKTYYYLDYKEFVDVVKWKMYKMQTNVRDNLRTESENKGYVCPNCNRQYLPLDAVSLIDPSDGLFHCDTCSAVLVENDNAESVQGSQKELTRLREQSQPIISLLKQTDSLTIPANYIFKPTGVAASSRGSRDDHELAIARDTGAGQGEIIVDLQMDNEAARRAKLEEAEEKRQQNALPVWHQRSTVQDSLVGTGDRPKDTEKKEESEVFDETTTEEFDADRSDYYAKYYESLAAAPTGPTDDMDDDDDEEFETIADGNDYYSPDVNGGGHQSNEEEMEEFGEDEDIPLVSVNGKMVPLNEVMEEDQRKMTTEEYKAYYEAWQTWQAS</sequence>
<feature type="compositionally biased region" description="Basic and acidic residues" evidence="4">
    <location>
        <begin position="280"/>
        <end position="291"/>
    </location>
</feature>
<dbReference type="SMART" id="SM00531">
    <property type="entry name" value="TFIIE"/>
    <property type="match status" value="1"/>
</dbReference>
<feature type="compositionally biased region" description="Acidic residues" evidence="4">
    <location>
        <begin position="359"/>
        <end position="371"/>
    </location>
</feature>
<feature type="domain" description="HTH TFE/IIEalpha-type" evidence="5">
    <location>
        <begin position="7"/>
        <end position="102"/>
    </location>
</feature>
<dbReference type="AlphaFoldDB" id="A0A8H7VJP9"/>
<comment type="similarity">
    <text evidence="1">Belongs to the TFIIE alpha subunit family.</text>
</comment>
<dbReference type="Proteomes" id="UP000646827">
    <property type="component" value="Unassembled WGS sequence"/>
</dbReference>
<keyword evidence="7" id="KW-1185">Reference proteome</keyword>
<evidence type="ECO:0000259" key="5">
    <source>
        <dbReference type="PROSITE" id="PS51344"/>
    </source>
</evidence>
<dbReference type="InterPro" id="IPR017919">
    <property type="entry name" value="TFIIE/TFIIEa_HTH"/>
</dbReference>
<dbReference type="GO" id="GO:0006367">
    <property type="term" value="P:transcription initiation at RNA polymerase II promoter"/>
    <property type="evidence" value="ECO:0007669"/>
    <property type="project" value="InterPro"/>
</dbReference>
<keyword evidence="2" id="KW-0805">Transcription regulation</keyword>
<keyword evidence="3" id="KW-0804">Transcription</keyword>
<feature type="compositionally biased region" description="Acidic residues" evidence="4">
    <location>
        <begin position="326"/>
        <end position="338"/>
    </location>
</feature>
<evidence type="ECO:0000256" key="4">
    <source>
        <dbReference type="SAM" id="MobiDB-lite"/>
    </source>
</evidence>
<feature type="region of interest" description="Disordered" evidence="4">
    <location>
        <begin position="317"/>
        <end position="371"/>
    </location>
</feature>
<accession>A0A8H7VJP9</accession>
<dbReference type="Gene3D" id="3.30.40.10">
    <property type="entry name" value="Zinc/RING finger domain, C3HC4 (zinc finger)"/>
    <property type="match status" value="1"/>
</dbReference>
<protein>
    <recommendedName>
        <fullName evidence="5">HTH TFE/IIEalpha-type domain-containing protein</fullName>
    </recommendedName>
</protein>
<dbReference type="PANTHER" id="PTHR13097">
    <property type="entry name" value="TRANSCRIPTION INITIATION FACTOR IIE, ALPHA SUBUNIT"/>
    <property type="match status" value="1"/>
</dbReference>
<evidence type="ECO:0000313" key="7">
    <source>
        <dbReference type="Proteomes" id="UP000646827"/>
    </source>
</evidence>
<proteinExistence type="inferred from homology"/>
<dbReference type="InterPro" id="IPR039997">
    <property type="entry name" value="TFE"/>
</dbReference>
<dbReference type="SUPFAM" id="SSF57783">
    <property type="entry name" value="Zinc beta-ribbon"/>
    <property type="match status" value="1"/>
</dbReference>
<dbReference type="PANTHER" id="PTHR13097:SF7">
    <property type="entry name" value="GENERAL TRANSCRIPTION FACTOR IIE SUBUNIT 1"/>
    <property type="match status" value="1"/>
</dbReference>
<name>A0A8H7VJP9_9FUNG</name>
<dbReference type="InterPro" id="IPR002853">
    <property type="entry name" value="TFIIE_asu"/>
</dbReference>
<evidence type="ECO:0000256" key="3">
    <source>
        <dbReference type="ARBA" id="ARBA00023163"/>
    </source>
</evidence>
<evidence type="ECO:0000256" key="2">
    <source>
        <dbReference type="ARBA" id="ARBA00023015"/>
    </source>
</evidence>
<dbReference type="EMBL" id="JAEPRB010000199">
    <property type="protein sequence ID" value="KAG2219008.1"/>
    <property type="molecule type" value="Genomic_DNA"/>
</dbReference>
<dbReference type="InterPro" id="IPR013083">
    <property type="entry name" value="Znf_RING/FYVE/PHD"/>
</dbReference>
<dbReference type="InterPro" id="IPR024550">
    <property type="entry name" value="TFIIEa/SarR/Rpc3_HTH_dom"/>
</dbReference>
<dbReference type="PROSITE" id="PS51344">
    <property type="entry name" value="HTH_TFE_IIE"/>
    <property type="match status" value="1"/>
</dbReference>
<dbReference type="GO" id="GO:0005673">
    <property type="term" value="C:transcription factor TFIIE complex"/>
    <property type="evidence" value="ECO:0007669"/>
    <property type="project" value="TreeGrafter"/>
</dbReference>
<gene>
    <name evidence="6" type="ORF">INT45_013771</name>
</gene>